<dbReference type="InterPro" id="IPR001940">
    <property type="entry name" value="Peptidase_S1C"/>
</dbReference>
<name>A0AA86MXB0_9BACT</name>
<dbReference type="Pfam" id="PF13180">
    <property type="entry name" value="PDZ_2"/>
    <property type="match status" value="1"/>
</dbReference>
<dbReference type="PANTHER" id="PTHR43343">
    <property type="entry name" value="PEPTIDASE S12"/>
    <property type="match status" value="1"/>
</dbReference>
<dbReference type="Gene3D" id="2.30.42.10">
    <property type="match status" value="1"/>
</dbReference>
<dbReference type="Proteomes" id="UP001179121">
    <property type="component" value="Chromosome"/>
</dbReference>
<sequence>MIWSCKSSVNEPTAGCRPIARLALLLCAWGAWDMSDQLQWLGLTSSGLAADDWGRPLGPAYRGPEVHPRPVAPAAELGADEKVTISVFEKAAKSVVFIANTAIRRDPWSLNVMEVPQGSGSGFIWNKEGHLVTNFHVVYGADAIDVTLADRTTYRARIVGLDPDHDLAVLQIQAPPDQLVPLPIGSSQDLKVGQKVLAIGNPFGLDHTLTTGVVSALGRTIKSMTERTIEGVVQTDAAINPGNSGGPLLDSSGRLIGINTQIFSPSGAYAGIGFAVPVDMVNRIVPELIKHGKLIRPGLGVSLVPDAIVKRWGIKGLVIGRVARGSGAEQAGLRGSRETVSGRVELGDIIVAVDGKSVEVVDDLMAVLDQRKVGDRVTLDILRGNRRQQVVVTLQAVN</sequence>
<evidence type="ECO:0000313" key="7">
    <source>
        <dbReference type="Proteomes" id="UP001179121"/>
    </source>
</evidence>
<dbReference type="InterPro" id="IPR043504">
    <property type="entry name" value="Peptidase_S1_PA_chymotrypsin"/>
</dbReference>
<dbReference type="GO" id="GO:0004252">
    <property type="term" value="F:serine-type endopeptidase activity"/>
    <property type="evidence" value="ECO:0007669"/>
    <property type="project" value="InterPro"/>
</dbReference>
<dbReference type="InterPro" id="IPR009003">
    <property type="entry name" value="Peptidase_S1_PA"/>
</dbReference>
<dbReference type="PROSITE" id="PS50106">
    <property type="entry name" value="PDZ"/>
    <property type="match status" value="1"/>
</dbReference>
<gene>
    <name evidence="6" type="ORF">DNFV4_01210</name>
</gene>
<keyword evidence="4" id="KW-0720">Serine protease</keyword>
<dbReference type="KEGG" id="nti:DNFV4_01210"/>
<reference evidence="6" key="1">
    <citation type="submission" date="2022-10" db="EMBL/GenBank/DDBJ databases">
        <authorList>
            <person name="Koch H."/>
        </authorList>
    </citation>
    <scope>NUCLEOTIDE SEQUENCE</scope>
    <source>
        <strain evidence="6">DNF</strain>
    </source>
</reference>
<dbReference type="PRINTS" id="PR00834">
    <property type="entry name" value="PROTEASES2C"/>
</dbReference>
<evidence type="ECO:0000256" key="3">
    <source>
        <dbReference type="ARBA" id="ARBA00022801"/>
    </source>
</evidence>
<dbReference type="SUPFAM" id="SSF50494">
    <property type="entry name" value="Trypsin-like serine proteases"/>
    <property type="match status" value="1"/>
</dbReference>
<dbReference type="SUPFAM" id="SSF50156">
    <property type="entry name" value="PDZ domain-like"/>
    <property type="match status" value="1"/>
</dbReference>
<evidence type="ECO:0000256" key="2">
    <source>
        <dbReference type="ARBA" id="ARBA00022670"/>
    </source>
</evidence>
<organism evidence="6 7">
    <name type="scientific">Nitrospira tepida</name>
    <dbReference type="NCBI Taxonomy" id="2973512"/>
    <lineage>
        <taxon>Bacteria</taxon>
        <taxon>Pseudomonadati</taxon>
        <taxon>Nitrospirota</taxon>
        <taxon>Nitrospiria</taxon>
        <taxon>Nitrospirales</taxon>
        <taxon>Nitrospiraceae</taxon>
        <taxon>Nitrospira</taxon>
    </lineage>
</organism>
<dbReference type="AlphaFoldDB" id="A0AA86MXB0"/>
<protein>
    <submittedName>
        <fullName evidence="6">Peptidase S1C, HtrA family</fullName>
    </submittedName>
</protein>
<feature type="domain" description="PDZ" evidence="5">
    <location>
        <begin position="288"/>
        <end position="385"/>
    </location>
</feature>
<evidence type="ECO:0000313" key="6">
    <source>
        <dbReference type="EMBL" id="CAI4030780.1"/>
    </source>
</evidence>
<dbReference type="SMART" id="SM00228">
    <property type="entry name" value="PDZ"/>
    <property type="match status" value="1"/>
</dbReference>
<keyword evidence="2" id="KW-0645">Protease</keyword>
<dbReference type="FunFam" id="2.40.10.10:FF:000001">
    <property type="entry name" value="Periplasmic serine protease DegS"/>
    <property type="match status" value="1"/>
</dbReference>
<dbReference type="PANTHER" id="PTHR43343:SF3">
    <property type="entry name" value="PROTEASE DO-LIKE 8, CHLOROPLASTIC"/>
    <property type="match status" value="1"/>
</dbReference>
<evidence type="ECO:0000256" key="4">
    <source>
        <dbReference type="ARBA" id="ARBA00022825"/>
    </source>
</evidence>
<proteinExistence type="inferred from homology"/>
<evidence type="ECO:0000259" key="5">
    <source>
        <dbReference type="PROSITE" id="PS50106"/>
    </source>
</evidence>
<keyword evidence="3" id="KW-0378">Hydrolase</keyword>
<dbReference type="InterPro" id="IPR036034">
    <property type="entry name" value="PDZ_sf"/>
</dbReference>
<dbReference type="EMBL" id="OX365700">
    <property type="protein sequence ID" value="CAI4030780.1"/>
    <property type="molecule type" value="Genomic_DNA"/>
</dbReference>
<comment type="similarity">
    <text evidence="1">Belongs to the peptidase S1C family.</text>
</comment>
<dbReference type="GO" id="GO:0006508">
    <property type="term" value="P:proteolysis"/>
    <property type="evidence" value="ECO:0007669"/>
    <property type="project" value="UniProtKB-KW"/>
</dbReference>
<dbReference type="Gene3D" id="2.40.10.10">
    <property type="entry name" value="Trypsin-like serine proteases"/>
    <property type="match status" value="2"/>
</dbReference>
<accession>A0AA86MXB0</accession>
<evidence type="ECO:0000256" key="1">
    <source>
        <dbReference type="ARBA" id="ARBA00010541"/>
    </source>
</evidence>
<dbReference type="InterPro" id="IPR051201">
    <property type="entry name" value="Chloro_Bact_Ser_Proteases"/>
</dbReference>
<keyword evidence="7" id="KW-1185">Reference proteome</keyword>
<dbReference type="Pfam" id="PF13365">
    <property type="entry name" value="Trypsin_2"/>
    <property type="match status" value="1"/>
</dbReference>
<dbReference type="InterPro" id="IPR001478">
    <property type="entry name" value="PDZ"/>
</dbReference>